<dbReference type="EMBL" id="LK052957">
    <property type="protein sequence ID" value="CDR48972.1"/>
    <property type="molecule type" value="Genomic_DNA"/>
</dbReference>
<gene>
    <name evidence="2" type="ORF">RHTO0S_22e00386g</name>
</gene>
<protein>
    <submittedName>
        <fullName evidence="2">RHTO0S22e00386g1_1</fullName>
    </submittedName>
</protein>
<dbReference type="AlphaFoldDB" id="A0A061BLY1"/>
<proteinExistence type="predicted"/>
<dbReference type="InterPro" id="IPR000210">
    <property type="entry name" value="BTB/POZ_dom"/>
</dbReference>
<accession>A0A061BLY1</accession>
<dbReference type="InterPro" id="IPR011333">
    <property type="entry name" value="SKP1/BTB/POZ_sf"/>
</dbReference>
<dbReference type="Gene3D" id="3.30.710.10">
    <property type="entry name" value="Potassium Channel Kv1.1, Chain A"/>
    <property type="match status" value="1"/>
</dbReference>
<dbReference type="PROSITE" id="PS50097">
    <property type="entry name" value="BTB"/>
    <property type="match status" value="1"/>
</dbReference>
<evidence type="ECO:0000259" key="1">
    <source>
        <dbReference type="PROSITE" id="PS50097"/>
    </source>
</evidence>
<evidence type="ECO:0000313" key="2">
    <source>
        <dbReference type="EMBL" id="CDR48972.1"/>
    </source>
</evidence>
<reference evidence="2" key="1">
    <citation type="journal article" date="2014" name="Genome Announc.">
        <title>Draft genome sequence of Rhodosporidium toruloides CECT1137, an oleaginous yeast of biotechnological interest.</title>
        <authorList>
            <person name="Morin N."/>
            <person name="Calcas X."/>
            <person name="Devillers H."/>
            <person name="Durrens P."/>
            <person name="Sherman D.J."/>
            <person name="Nicaud J.-M."/>
            <person name="Neuveglise C."/>
        </authorList>
    </citation>
    <scope>NUCLEOTIDE SEQUENCE</scope>
    <source>
        <strain evidence="2">CECT1137</strain>
    </source>
</reference>
<dbReference type="OrthoDB" id="2535138at2759"/>
<sequence>MAATAAEANGKVRSRPKLVKQIVDHAFHLSTELHLEFDITASFKERTLAIPHMPLRGDWECCISRSKRQDEPFVELYIHHGELPVGCIGSHVAVSWEFFAVDAVKSWQIAEDDWDPEPVPAGTRTGPYTGFNAAVSQGEIDDARNRSGGAFDPVTHRHYCLRFEMRQAATRPSDEAKELAERIADLNLSPMPYDVRLFSPNVCHDGAELWVEGDFLAQCSDYFETLLSSDFTENVRVSHKRPRTRASGVATTADADHKDFADSDDETDELFLTQNPPSLHVHEGECGLEYKQIVITKTAFTTYRAVLAFLRTGYIAFAPLTSACQPLNPSSNLTRAARLSELAQKEPIFPVSPKSAFRLAHLLDLDRLQELCLANLRQSLTTDTVAHELFHEASVCFDAWRDAIVGFVVENWDAVMATKCWKDAYARLERDEIPGATPILLKLMEKKPAGAKA</sequence>
<organism evidence="2">
    <name type="scientific">Rhodotorula toruloides</name>
    <name type="common">Yeast</name>
    <name type="synonym">Rhodosporidium toruloides</name>
    <dbReference type="NCBI Taxonomy" id="5286"/>
    <lineage>
        <taxon>Eukaryota</taxon>
        <taxon>Fungi</taxon>
        <taxon>Dikarya</taxon>
        <taxon>Basidiomycota</taxon>
        <taxon>Pucciniomycotina</taxon>
        <taxon>Microbotryomycetes</taxon>
        <taxon>Sporidiobolales</taxon>
        <taxon>Sporidiobolaceae</taxon>
        <taxon>Rhodotorula</taxon>
    </lineage>
</organism>
<feature type="domain" description="BTB" evidence="1">
    <location>
        <begin position="193"/>
        <end position="319"/>
    </location>
</feature>
<name>A0A061BLY1_RHOTO</name>